<dbReference type="GO" id="GO:0005762">
    <property type="term" value="C:mitochondrial large ribosomal subunit"/>
    <property type="evidence" value="ECO:0007669"/>
    <property type="project" value="TreeGrafter"/>
</dbReference>
<dbReference type="GO" id="GO:0003735">
    <property type="term" value="F:structural constituent of ribosome"/>
    <property type="evidence" value="ECO:0007669"/>
    <property type="project" value="InterPro"/>
</dbReference>
<comment type="similarity">
    <text evidence="2">Belongs to the mitochondrion-specific ribosomal protein mL43 family.</text>
</comment>
<evidence type="ECO:0000256" key="3">
    <source>
        <dbReference type="ARBA" id="ARBA00022980"/>
    </source>
</evidence>
<dbReference type="RefSeq" id="XP_029216148.1">
    <property type="nucleotide sequence ID" value="XM_029360789.1"/>
</dbReference>
<dbReference type="KEGG" id="bbes:BESB_020800"/>
<dbReference type="EMBL" id="NWUJ01000012">
    <property type="protein sequence ID" value="PFH32139.1"/>
    <property type="molecule type" value="Genomic_DNA"/>
</dbReference>
<dbReference type="GO" id="GO:0032543">
    <property type="term" value="P:mitochondrial translation"/>
    <property type="evidence" value="ECO:0007669"/>
    <property type="project" value="InterPro"/>
</dbReference>
<gene>
    <name evidence="8" type="ORF">BESB_020800</name>
</gene>
<proteinExistence type="inferred from homology"/>
<dbReference type="VEuPathDB" id="ToxoDB:BESB_020800"/>
<dbReference type="OrthoDB" id="88at2759"/>
<evidence type="ECO:0000256" key="6">
    <source>
        <dbReference type="ARBA" id="ARBA00035188"/>
    </source>
</evidence>
<dbReference type="SUPFAM" id="SSF52833">
    <property type="entry name" value="Thioredoxin-like"/>
    <property type="match status" value="1"/>
</dbReference>
<dbReference type="PANTHER" id="PTHR21396">
    <property type="entry name" value="39S RIBOSOMAL PROTEIN L43"/>
    <property type="match status" value="1"/>
</dbReference>
<dbReference type="STRING" id="94643.A0A2A9M2F6"/>
<dbReference type="InterPro" id="IPR039927">
    <property type="entry name" value="Ribosomal_mL43"/>
</dbReference>
<evidence type="ECO:0000256" key="2">
    <source>
        <dbReference type="ARBA" id="ARBA00006073"/>
    </source>
</evidence>
<name>A0A2A9M2F6_BESBE</name>
<sequence length="205" mass="24017">MTSRGGAVWHLKEVVLQYSASGNSSQGLRFFFRHLLHRWKQRNPQVLVHTVENKYEPPKAMFKYMGERADSRCESPLKDLSPGQIEQILDLHRNSKGDNRFLKHGGPRTWTERRSIQGLWRPSLPSQLLALRWFHRKRPPMRLPKYSPLSLALSIQAIRGHGRWGSEREFPKGWDQLHLKDVLSRRLLPERSEKKAENADKREVA</sequence>
<dbReference type="AlphaFoldDB" id="A0A2A9M2F6"/>
<dbReference type="InterPro" id="IPR036249">
    <property type="entry name" value="Thioredoxin-like_sf"/>
</dbReference>
<comment type="caution">
    <text evidence="8">The sequence shown here is derived from an EMBL/GenBank/DDBJ whole genome shotgun (WGS) entry which is preliminary data.</text>
</comment>
<keyword evidence="3 8" id="KW-0689">Ribosomal protein</keyword>
<keyword evidence="4" id="KW-0496">Mitochondrion</keyword>
<feature type="domain" description="Ribosomal protein/NADH dehydrogenase" evidence="7">
    <location>
        <begin position="20"/>
        <end position="96"/>
    </location>
</feature>
<evidence type="ECO:0000256" key="5">
    <source>
        <dbReference type="ARBA" id="ARBA00023274"/>
    </source>
</evidence>
<accession>A0A2A9M2F6</accession>
<evidence type="ECO:0000256" key="1">
    <source>
        <dbReference type="ARBA" id="ARBA00004173"/>
    </source>
</evidence>
<keyword evidence="5" id="KW-0687">Ribonucleoprotein</keyword>
<evidence type="ECO:0000256" key="4">
    <source>
        <dbReference type="ARBA" id="ARBA00023128"/>
    </source>
</evidence>
<comment type="subcellular location">
    <subcellularLocation>
        <location evidence="1">Mitochondrion</location>
    </subcellularLocation>
</comment>
<dbReference type="SMART" id="SM00916">
    <property type="entry name" value="L51_S25_CI-B8"/>
    <property type="match status" value="1"/>
</dbReference>
<reference evidence="8 9" key="1">
    <citation type="submission" date="2017-09" db="EMBL/GenBank/DDBJ databases">
        <title>Genome sequencing of Besnoitia besnoiti strain Bb-Ger1.</title>
        <authorList>
            <person name="Schares G."/>
            <person name="Venepally P."/>
            <person name="Lorenzi H.A."/>
        </authorList>
    </citation>
    <scope>NUCLEOTIDE SEQUENCE [LARGE SCALE GENOMIC DNA]</scope>
    <source>
        <strain evidence="8 9">Bb-Ger1</strain>
    </source>
</reference>
<organism evidence="8 9">
    <name type="scientific">Besnoitia besnoiti</name>
    <name type="common">Apicomplexan protozoan</name>
    <dbReference type="NCBI Taxonomy" id="94643"/>
    <lineage>
        <taxon>Eukaryota</taxon>
        <taxon>Sar</taxon>
        <taxon>Alveolata</taxon>
        <taxon>Apicomplexa</taxon>
        <taxon>Conoidasida</taxon>
        <taxon>Coccidia</taxon>
        <taxon>Eucoccidiorida</taxon>
        <taxon>Eimeriorina</taxon>
        <taxon>Sarcocystidae</taxon>
        <taxon>Besnoitia</taxon>
    </lineage>
</organism>
<evidence type="ECO:0000313" key="9">
    <source>
        <dbReference type="Proteomes" id="UP000224006"/>
    </source>
</evidence>
<protein>
    <recommendedName>
        <fullName evidence="6">Large ribosomal subunit protein mL43</fullName>
    </recommendedName>
</protein>
<keyword evidence="9" id="KW-1185">Reference proteome</keyword>
<evidence type="ECO:0000313" key="8">
    <source>
        <dbReference type="EMBL" id="PFH32139.1"/>
    </source>
</evidence>
<dbReference type="Proteomes" id="UP000224006">
    <property type="component" value="Chromosome XI"/>
</dbReference>
<dbReference type="InterPro" id="IPR007741">
    <property type="entry name" value="Ribosomal_mL43/mS25/NADH_DH"/>
</dbReference>
<dbReference type="Gene3D" id="3.40.30.10">
    <property type="entry name" value="Glutaredoxin"/>
    <property type="match status" value="1"/>
</dbReference>
<dbReference type="GeneID" id="40307141"/>
<dbReference type="PANTHER" id="PTHR21396:SF2">
    <property type="entry name" value="LARGE RIBOSOMAL SUBUNIT PROTEIN ML43"/>
    <property type="match status" value="1"/>
</dbReference>
<evidence type="ECO:0000259" key="7">
    <source>
        <dbReference type="SMART" id="SM00916"/>
    </source>
</evidence>